<dbReference type="EMBL" id="CP114040">
    <property type="protein sequence ID" value="WAS90607.1"/>
    <property type="molecule type" value="Genomic_DNA"/>
</dbReference>
<accession>A0ABY7GUH0</accession>
<reference evidence="1" key="1">
    <citation type="submission" date="2022-11" db="EMBL/GenBank/DDBJ databases">
        <title>Minimal conservation of predation-associated metabolite biosynthetic gene clusters underscores biosynthetic potential of Myxococcota including descriptions for ten novel species: Archangium lansinium sp. nov., Myxococcus landrumus sp. nov., Nannocystis bai.</title>
        <authorList>
            <person name="Ahearne A."/>
            <person name="Stevens C."/>
            <person name="Dowd S."/>
        </authorList>
    </citation>
    <scope>NUCLEOTIDE SEQUENCE</scope>
    <source>
        <strain evidence="1">Fl3</strain>
    </source>
</reference>
<dbReference type="Proteomes" id="UP001164459">
    <property type="component" value="Chromosome"/>
</dbReference>
<proteinExistence type="predicted"/>
<evidence type="ECO:0000313" key="2">
    <source>
        <dbReference type="Proteomes" id="UP001164459"/>
    </source>
</evidence>
<keyword evidence="2" id="KW-1185">Reference proteome</keyword>
<organism evidence="1 2">
    <name type="scientific">Nannocystis punicea</name>
    <dbReference type="NCBI Taxonomy" id="2995304"/>
    <lineage>
        <taxon>Bacteria</taxon>
        <taxon>Pseudomonadati</taxon>
        <taxon>Myxococcota</taxon>
        <taxon>Polyangia</taxon>
        <taxon>Nannocystales</taxon>
        <taxon>Nannocystaceae</taxon>
        <taxon>Nannocystis</taxon>
    </lineage>
</organism>
<protein>
    <submittedName>
        <fullName evidence="1">Uncharacterized protein</fullName>
    </submittedName>
</protein>
<evidence type="ECO:0000313" key="1">
    <source>
        <dbReference type="EMBL" id="WAS90607.1"/>
    </source>
</evidence>
<name>A0ABY7GUH0_9BACT</name>
<sequence>MVCEEAPLQAPGVDRSCEVDEDCVVVFHQTDCCGSFDAFGINAQSQAAYDEAEAPCMFEPNCDCAPEATDAEDGEATADNAKIVAVCVDNQCRSEVP</sequence>
<dbReference type="RefSeq" id="WP_269032934.1">
    <property type="nucleotide sequence ID" value="NZ_CP114040.1"/>
</dbReference>
<gene>
    <name evidence="1" type="ORF">O0S08_30845</name>
</gene>